<comment type="cofactor">
    <cofactor evidence="1">
        <name>Mg(2+)</name>
        <dbReference type="ChEBI" id="CHEBI:18420"/>
    </cofactor>
</comment>
<dbReference type="PROSITE" id="PS00908">
    <property type="entry name" value="MR_MLE_1"/>
    <property type="match status" value="1"/>
</dbReference>
<dbReference type="InterPro" id="IPR013341">
    <property type="entry name" value="Mandelate_racemase_N_dom"/>
</dbReference>
<dbReference type="SFLD" id="SFLDS00001">
    <property type="entry name" value="Enolase"/>
    <property type="match status" value="1"/>
</dbReference>
<name>A0A1I3YQS6_9HYPH</name>
<dbReference type="SFLD" id="SFLDG00179">
    <property type="entry name" value="mandelate_racemase"/>
    <property type="match status" value="1"/>
</dbReference>
<dbReference type="SUPFAM" id="SSF51604">
    <property type="entry name" value="Enolase C-terminal domain-like"/>
    <property type="match status" value="1"/>
</dbReference>
<dbReference type="InterPro" id="IPR046945">
    <property type="entry name" value="RHMD-like"/>
</dbReference>
<evidence type="ECO:0000256" key="3">
    <source>
        <dbReference type="ARBA" id="ARBA00022842"/>
    </source>
</evidence>
<dbReference type="InterPro" id="IPR036849">
    <property type="entry name" value="Enolase-like_C_sf"/>
</dbReference>
<gene>
    <name evidence="5" type="ORF">SAMN04488518_104172</name>
</gene>
<keyword evidence="6" id="KW-1185">Reference proteome</keyword>
<dbReference type="RefSeq" id="WP_093518796.1">
    <property type="nucleotide sequence ID" value="NZ_FOSK01000004.1"/>
</dbReference>
<evidence type="ECO:0000259" key="4">
    <source>
        <dbReference type="SMART" id="SM00922"/>
    </source>
</evidence>
<dbReference type="InterPro" id="IPR029017">
    <property type="entry name" value="Enolase-like_N"/>
</dbReference>
<keyword evidence="2" id="KW-0479">Metal-binding</keyword>
<dbReference type="Gene3D" id="3.30.390.10">
    <property type="entry name" value="Enolase-like, N-terminal domain"/>
    <property type="match status" value="1"/>
</dbReference>
<sequence>MKITDVEVIHLRVPLLAQNCEWGEDALIVRIHTDTGLVGLGESDSSPTVIAALIEAPQSNLYCTGLKSLLIGENPLEISRLWNKMYWSSNYVGRRGAGIHAMSAIDIALWDISAKHYGVPLHILLGAKYRDRIPAYGTFIPADNPEDNRKIAQDLVAKGFTSLKFGGGILGDDPDTDYEIVRVVREAIGPDIELQIDLATKWRTASHALHMCKRLEPFNLHWIEEPVMADDERGYVKLGAQASQKIAGGEALTTCREFHDMLERCEPDIIQPDITRCGGITEMRKIYDMAQMRGVQLIPHGFSTDILLAASVHFLASCEQGNLMEYSQSNSPLVAGNGLAKEPVVFAEGQLVVPDRPGLGIELNEDLIKKYQVNAQPAYA</sequence>
<organism evidence="5 6">
    <name type="scientific">Pseudovibrio ascidiaceicola</name>
    <dbReference type="NCBI Taxonomy" id="285279"/>
    <lineage>
        <taxon>Bacteria</taxon>
        <taxon>Pseudomonadati</taxon>
        <taxon>Pseudomonadota</taxon>
        <taxon>Alphaproteobacteria</taxon>
        <taxon>Hyphomicrobiales</taxon>
        <taxon>Stappiaceae</taxon>
        <taxon>Pseudovibrio</taxon>
    </lineage>
</organism>
<dbReference type="Pfam" id="PF13378">
    <property type="entry name" value="MR_MLE_C"/>
    <property type="match status" value="1"/>
</dbReference>
<evidence type="ECO:0000313" key="5">
    <source>
        <dbReference type="EMBL" id="SFK34194.1"/>
    </source>
</evidence>
<dbReference type="InterPro" id="IPR029065">
    <property type="entry name" value="Enolase_C-like"/>
</dbReference>
<dbReference type="PANTHER" id="PTHR13794">
    <property type="entry name" value="ENOLASE SUPERFAMILY, MANDELATE RACEMASE"/>
    <property type="match status" value="1"/>
</dbReference>
<dbReference type="CDD" id="cd03316">
    <property type="entry name" value="MR_like"/>
    <property type="match status" value="1"/>
</dbReference>
<dbReference type="Gene3D" id="3.20.20.120">
    <property type="entry name" value="Enolase-like C-terminal domain"/>
    <property type="match status" value="1"/>
</dbReference>
<dbReference type="InterPro" id="IPR013342">
    <property type="entry name" value="Mandelate_racemase_C"/>
</dbReference>
<evidence type="ECO:0000313" key="6">
    <source>
        <dbReference type="Proteomes" id="UP000199598"/>
    </source>
</evidence>
<keyword evidence="3" id="KW-0460">Magnesium</keyword>
<dbReference type="Pfam" id="PF02746">
    <property type="entry name" value="MR_MLE_N"/>
    <property type="match status" value="1"/>
</dbReference>
<dbReference type="SMART" id="SM00922">
    <property type="entry name" value="MR_MLE"/>
    <property type="match status" value="1"/>
</dbReference>
<dbReference type="PANTHER" id="PTHR13794:SF58">
    <property type="entry name" value="MITOCHONDRIAL ENOLASE SUPERFAMILY MEMBER 1"/>
    <property type="match status" value="1"/>
</dbReference>
<protein>
    <submittedName>
        <fullName evidence="5">L-alanine-DL-glutamate epimerase</fullName>
    </submittedName>
</protein>
<dbReference type="SUPFAM" id="SSF54826">
    <property type="entry name" value="Enolase N-terminal domain-like"/>
    <property type="match status" value="1"/>
</dbReference>
<comment type="caution">
    <text evidence="5">The sequence shown here is derived from an EMBL/GenBank/DDBJ whole genome shotgun (WGS) entry which is preliminary data.</text>
</comment>
<feature type="domain" description="Mandelate racemase/muconate lactonizing enzyme C-terminal" evidence="4">
    <location>
        <begin position="145"/>
        <end position="245"/>
    </location>
</feature>
<accession>A0A1I3YQS6</accession>
<dbReference type="Proteomes" id="UP000199598">
    <property type="component" value="Unassembled WGS sequence"/>
</dbReference>
<dbReference type="EMBL" id="FOSK01000004">
    <property type="protein sequence ID" value="SFK34194.1"/>
    <property type="molecule type" value="Genomic_DNA"/>
</dbReference>
<evidence type="ECO:0000256" key="1">
    <source>
        <dbReference type="ARBA" id="ARBA00001946"/>
    </source>
</evidence>
<dbReference type="InterPro" id="IPR018110">
    <property type="entry name" value="Mandel_Rmase/mucon_lact_enz_CS"/>
</dbReference>
<evidence type="ECO:0000256" key="2">
    <source>
        <dbReference type="ARBA" id="ARBA00022723"/>
    </source>
</evidence>
<reference evidence="5 6" key="1">
    <citation type="submission" date="2016-10" db="EMBL/GenBank/DDBJ databases">
        <authorList>
            <person name="Varghese N."/>
            <person name="Submissions S."/>
        </authorList>
    </citation>
    <scope>NUCLEOTIDE SEQUENCE [LARGE SCALE GENOMIC DNA]</scope>
    <source>
        <strain evidence="5 6">DSM 16392</strain>
    </source>
</reference>
<proteinExistence type="predicted"/>